<reference evidence="3" key="1">
    <citation type="journal article" date="2019" name="Int. J. Syst. Evol. Microbiol.">
        <title>The Global Catalogue of Microorganisms (GCM) 10K type strain sequencing project: providing services to taxonomists for standard genome sequencing and annotation.</title>
        <authorList>
            <consortium name="The Broad Institute Genomics Platform"/>
            <consortium name="The Broad Institute Genome Sequencing Center for Infectious Disease"/>
            <person name="Wu L."/>
            <person name="Ma J."/>
        </authorList>
    </citation>
    <scope>NUCLEOTIDE SEQUENCE [LARGE SCALE GENOMIC DNA]</scope>
    <source>
        <strain evidence="3">KCTC 42224</strain>
    </source>
</reference>
<keyword evidence="3" id="KW-1185">Reference proteome</keyword>
<dbReference type="RefSeq" id="WP_229815319.1">
    <property type="nucleotide sequence ID" value="NZ_BMZP01000010.1"/>
</dbReference>
<feature type="region of interest" description="Disordered" evidence="1">
    <location>
        <begin position="1029"/>
        <end position="1053"/>
    </location>
</feature>
<evidence type="ECO:0000313" key="2">
    <source>
        <dbReference type="EMBL" id="MFC3673778.1"/>
    </source>
</evidence>
<proteinExistence type="predicted"/>
<evidence type="ECO:0000256" key="1">
    <source>
        <dbReference type="SAM" id="MobiDB-lite"/>
    </source>
</evidence>
<dbReference type="EMBL" id="JBHRYE010000053">
    <property type="protein sequence ID" value="MFC3673778.1"/>
    <property type="molecule type" value="Genomic_DNA"/>
</dbReference>
<accession>A0ABV7V9L5</accession>
<dbReference type="InterPro" id="IPR021730">
    <property type="entry name" value="YdbH"/>
</dbReference>
<dbReference type="Pfam" id="PF11739">
    <property type="entry name" value="YdbH-like"/>
    <property type="match status" value="1"/>
</dbReference>
<sequence length="1053" mass="109697">MRGRWRVALWATGTALLVAGGGLWLARNRIADGVIADELASLGLPARYTIVSIGPGREVLANVVVGDPRRPDLVIDRAELSLAWSLTGPRIGQITLVRPRLYGTLHNGHASFGALDKVIYARPASKTPFRLPEWRLSIVDGRGLIDADQGRVAFKADGAGALRDGFAGTLAVVAPRLALGTCTTGRATAFGEVTIRGEQPRFVGPVRVANLACAASGLLVRGADLDLEAQADRDLAGLTVKGRVRSSAFRAGTVSGETLGLDTALAWRDGALSGRMAATAGGVRSAQGAIGLLGLDGLVKARLAGGPGGAPDAEFRGTVDARGLRRGPLLDQALASAEQAVAGTLAAPMVAQVRRRLREEERGSRFAADLTVRHTHDGAWDVVVPQGALRGGSGEALLSLGKVRVSGSGSTTPRFAGNFATGGKGLPRIDGTMERQGRGGAQFHLAMADYAVGGGRLAVPELVVVQMADGALGFSGETRLSGAIPGGRVENLRLPVSGAYGRHGALALWRRCIQPAFDSLELGQMALDGQALTICPVDGQAIVSAGSGPLRVALGTSALRMSGRLGETPLRLETGAVGLAWPGTLTARGVQVALGPEATATRLTLADLTAKLGRDFTGTFAGVEARMAAVPLDITGATGTWRYADGRLALTDTSFDLTDRASPARFEKLVARDAGLTLADGRIAAQALLREAKSNRPVATVSVSHDLARASGHADLVVDKLTFDKDFQPAQLTSLALGLIANANGAIAGKGRIDWQGDKVTSSGRFGSQGLDFAAAFGPVKGLSGTLDFTDLLAMETAPHQILKVASINPGVEVTDGTVDVQLKRDQVVQVNGAQWPFMGGRLSLEPTTLRFALAENRNFTLVIDGLDAAQFVSRMEMANISATGVFDGRLPVVFDANGGHIVGGTLASRGGGNVSYVGALTYKDLSFMANYAFQALRSLNYKHMTIALRGDIAGDFVTQVQFGGVSQGAGASRNFFTRQIEGLPIQFNLNVRAPFYSLLGTYKSMYDPSVVADPRTVGLLDAKGRVVPRPPATVPTTPGQPAIQPSASGTMP</sequence>
<evidence type="ECO:0000313" key="3">
    <source>
        <dbReference type="Proteomes" id="UP001595683"/>
    </source>
</evidence>
<protein>
    <submittedName>
        <fullName evidence="2">YdbH domain-containing protein</fullName>
    </submittedName>
</protein>
<comment type="caution">
    <text evidence="2">The sequence shown here is derived from an EMBL/GenBank/DDBJ whole genome shotgun (WGS) entry which is preliminary data.</text>
</comment>
<feature type="compositionally biased region" description="Polar residues" evidence="1">
    <location>
        <begin position="1044"/>
        <end position="1053"/>
    </location>
</feature>
<organism evidence="2 3">
    <name type="scientific">Novosphingobium pokkalii</name>
    <dbReference type="NCBI Taxonomy" id="1770194"/>
    <lineage>
        <taxon>Bacteria</taxon>
        <taxon>Pseudomonadati</taxon>
        <taxon>Pseudomonadota</taxon>
        <taxon>Alphaproteobacteria</taxon>
        <taxon>Sphingomonadales</taxon>
        <taxon>Sphingomonadaceae</taxon>
        <taxon>Novosphingobium</taxon>
    </lineage>
</organism>
<gene>
    <name evidence="2" type="ORF">ACFOOT_20360</name>
</gene>
<name>A0ABV7V9L5_9SPHN</name>
<dbReference type="Proteomes" id="UP001595683">
    <property type="component" value="Unassembled WGS sequence"/>
</dbReference>